<name>A0A6C0HV88_9ZZZZ</name>
<sequence>MSSDNISIDNTSIANTSAIIITIEPKPFRIFEYTNKTMNDCFYCMDTPTDNMSDAESSDVCCKGMCCFVFWPLHIVVDILSCPFRGCIHLKK</sequence>
<proteinExistence type="predicted"/>
<protein>
    <submittedName>
        <fullName evidence="1">Uncharacterized protein</fullName>
    </submittedName>
</protein>
<accession>A0A6C0HV88</accession>
<dbReference type="AlphaFoldDB" id="A0A6C0HV88"/>
<dbReference type="EMBL" id="MN740018">
    <property type="protein sequence ID" value="QHT84479.1"/>
    <property type="molecule type" value="Genomic_DNA"/>
</dbReference>
<evidence type="ECO:0000313" key="1">
    <source>
        <dbReference type="EMBL" id="QHT84479.1"/>
    </source>
</evidence>
<organism evidence="1">
    <name type="scientific">viral metagenome</name>
    <dbReference type="NCBI Taxonomy" id="1070528"/>
    <lineage>
        <taxon>unclassified sequences</taxon>
        <taxon>metagenomes</taxon>
        <taxon>organismal metagenomes</taxon>
    </lineage>
</organism>
<reference evidence="1" key="1">
    <citation type="journal article" date="2020" name="Nature">
        <title>Giant virus diversity and host interactions through global metagenomics.</title>
        <authorList>
            <person name="Schulz F."/>
            <person name="Roux S."/>
            <person name="Paez-Espino D."/>
            <person name="Jungbluth S."/>
            <person name="Walsh D.A."/>
            <person name="Denef V.J."/>
            <person name="McMahon K.D."/>
            <person name="Konstantinidis K.T."/>
            <person name="Eloe-Fadrosh E.A."/>
            <person name="Kyrpides N.C."/>
            <person name="Woyke T."/>
        </authorList>
    </citation>
    <scope>NUCLEOTIDE SEQUENCE</scope>
    <source>
        <strain evidence="1">GVMAG-M-3300023184-177</strain>
    </source>
</reference>